<evidence type="ECO:0000256" key="3">
    <source>
        <dbReference type="SAM" id="Phobius"/>
    </source>
</evidence>
<evidence type="ECO:0000256" key="1">
    <source>
        <dbReference type="SAM" id="Coils"/>
    </source>
</evidence>
<feature type="transmembrane region" description="Helical" evidence="3">
    <location>
        <begin position="30"/>
        <end position="50"/>
    </location>
</feature>
<protein>
    <submittedName>
        <fullName evidence="4">Uncharacterized protein</fullName>
    </submittedName>
</protein>
<dbReference type="STRING" id="1798561.A3B87_03730"/>
<dbReference type="Proteomes" id="UP000179136">
    <property type="component" value="Unassembled WGS sequence"/>
</dbReference>
<feature type="compositionally biased region" description="Polar residues" evidence="2">
    <location>
        <begin position="1"/>
        <end position="13"/>
    </location>
</feature>
<comment type="caution">
    <text evidence="4">The sequence shown here is derived from an EMBL/GenBank/DDBJ whole genome shotgun (WGS) entry which is preliminary data.</text>
</comment>
<evidence type="ECO:0000256" key="2">
    <source>
        <dbReference type="SAM" id="MobiDB-lite"/>
    </source>
</evidence>
<feature type="region of interest" description="Disordered" evidence="2">
    <location>
        <begin position="1"/>
        <end position="20"/>
    </location>
</feature>
<accession>A0A1F6FMJ0</accession>
<organism evidence="4 5">
    <name type="scientific">Candidatus Kuenenbacteria bacterium RIFCSPHIGHO2_02_FULL_39_13</name>
    <dbReference type="NCBI Taxonomy" id="1798561"/>
    <lineage>
        <taxon>Bacteria</taxon>
        <taxon>Candidatus Kueneniibacteriota</taxon>
    </lineage>
</organism>
<sequence>MQRTLSSETTSKVSAAEEPTAIQPSQKPKMILWIILAALAAIILIGWVFWTYQKAINEVEKLALEQKVLELKKQVQKDETADWQTYRNEEYGFEFKYPKNLKVVTDFEYSMFNSGIVDIGPLLFVNIKNEEVRSKARNYFEPYLELAHKNSDSADSGINCVTKEIENNDVQIENVICNGVEIYPIFLAWIEGGIGKELFISGYPILYGQNNNFASESDLLRLLSTFRFLEETEDVSTWQIYRNKKYNFVLKYPNGWTIKEDFLADERFLALKDDWVLFFDTGIDDKSGQDILIHLFIGDANSFHSRNLCEQNIACQYDNPIYHNNSISIYDSKHAVYDWFIGNENNLITVGKIFDLDEGMGYVDRIGIELRNSLDKETLQVIKTIEFIN</sequence>
<keyword evidence="3" id="KW-0472">Membrane</keyword>
<keyword evidence="3" id="KW-0812">Transmembrane</keyword>
<proteinExistence type="predicted"/>
<dbReference type="AlphaFoldDB" id="A0A1F6FMJ0"/>
<evidence type="ECO:0000313" key="4">
    <source>
        <dbReference type="EMBL" id="OGG87088.1"/>
    </source>
</evidence>
<name>A0A1F6FMJ0_9BACT</name>
<keyword evidence="3" id="KW-1133">Transmembrane helix</keyword>
<keyword evidence="1" id="KW-0175">Coiled coil</keyword>
<reference evidence="4 5" key="1">
    <citation type="journal article" date="2016" name="Nat. Commun.">
        <title>Thousands of microbial genomes shed light on interconnected biogeochemical processes in an aquifer system.</title>
        <authorList>
            <person name="Anantharaman K."/>
            <person name="Brown C.T."/>
            <person name="Hug L.A."/>
            <person name="Sharon I."/>
            <person name="Castelle C.J."/>
            <person name="Probst A.J."/>
            <person name="Thomas B.C."/>
            <person name="Singh A."/>
            <person name="Wilkins M.J."/>
            <person name="Karaoz U."/>
            <person name="Brodie E.L."/>
            <person name="Williams K.H."/>
            <person name="Hubbard S.S."/>
            <person name="Banfield J.F."/>
        </authorList>
    </citation>
    <scope>NUCLEOTIDE SEQUENCE [LARGE SCALE GENOMIC DNA]</scope>
</reference>
<evidence type="ECO:0000313" key="5">
    <source>
        <dbReference type="Proteomes" id="UP000179136"/>
    </source>
</evidence>
<gene>
    <name evidence="4" type="ORF">A3B87_03730</name>
</gene>
<dbReference type="EMBL" id="MFMW01000022">
    <property type="protein sequence ID" value="OGG87088.1"/>
    <property type="molecule type" value="Genomic_DNA"/>
</dbReference>
<feature type="coiled-coil region" evidence="1">
    <location>
        <begin position="52"/>
        <end position="81"/>
    </location>
</feature>